<reference evidence="10" key="1">
    <citation type="submission" date="2016-06" db="EMBL/GenBank/DDBJ databases">
        <title>Parallel loss of symbiosis genes in relatives of nitrogen-fixing non-legume Parasponia.</title>
        <authorList>
            <person name="Van Velzen R."/>
            <person name="Holmer R."/>
            <person name="Bu F."/>
            <person name="Rutten L."/>
            <person name="Van Zeijl A."/>
            <person name="Liu W."/>
            <person name="Santuari L."/>
            <person name="Cao Q."/>
            <person name="Sharma T."/>
            <person name="Shen D."/>
            <person name="Roswanjaya Y."/>
            <person name="Wardhani T."/>
            <person name="Kalhor M.S."/>
            <person name="Jansen J."/>
            <person name="Van den Hoogen J."/>
            <person name="Gungor B."/>
            <person name="Hartog M."/>
            <person name="Hontelez J."/>
            <person name="Verver J."/>
            <person name="Yang W.-C."/>
            <person name="Schijlen E."/>
            <person name="Repin R."/>
            <person name="Schilthuizen M."/>
            <person name="Schranz E."/>
            <person name="Heidstra R."/>
            <person name="Miyata K."/>
            <person name="Fedorova E."/>
            <person name="Kohlen W."/>
            <person name="Bisseling T."/>
            <person name="Smit S."/>
            <person name="Geurts R."/>
        </authorList>
    </citation>
    <scope>NUCLEOTIDE SEQUENCE [LARGE SCALE GENOMIC DNA]</scope>
    <source>
        <strain evidence="10">cv. WU1-14</strain>
    </source>
</reference>
<evidence type="ECO:0000256" key="6">
    <source>
        <dbReference type="ARBA" id="ARBA00022603"/>
    </source>
</evidence>
<dbReference type="Proteomes" id="UP000237105">
    <property type="component" value="Unassembled WGS sequence"/>
</dbReference>
<proteinExistence type="predicted"/>
<dbReference type="SUPFAM" id="SSF53335">
    <property type="entry name" value="S-adenosyl-L-methionine-dependent methyltransferases"/>
    <property type="match status" value="1"/>
</dbReference>
<keyword evidence="8" id="KW-0539">Nucleus</keyword>
<dbReference type="GO" id="GO:0005634">
    <property type="term" value="C:nucleus"/>
    <property type="evidence" value="ECO:0007669"/>
    <property type="project" value="UniProtKB-SubCell"/>
</dbReference>
<evidence type="ECO:0000256" key="7">
    <source>
        <dbReference type="ARBA" id="ARBA00022679"/>
    </source>
</evidence>
<dbReference type="PANTHER" id="PTHR13539:SF3">
    <property type="entry name" value="CALMODULIN-LYSINE N-METHYLTRANSFERASE"/>
    <property type="match status" value="1"/>
</dbReference>
<name>A0A2P5BXG7_PARAD</name>
<organism evidence="9 10">
    <name type="scientific">Parasponia andersonii</name>
    <name type="common">Sponia andersonii</name>
    <dbReference type="NCBI Taxonomy" id="3476"/>
    <lineage>
        <taxon>Eukaryota</taxon>
        <taxon>Viridiplantae</taxon>
        <taxon>Streptophyta</taxon>
        <taxon>Embryophyta</taxon>
        <taxon>Tracheophyta</taxon>
        <taxon>Spermatophyta</taxon>
        <taxon>Magnoliopsida</taxon>
        <taxon>eudicotyledons</taxon>
        <taxon>Gunneridae</taxon>
        <taxon>Pentapetalae</taxon>
        <taxon>rosids</taxon>
        <taxon>fabids</taxon>
        <taxon>Rosales</taxon>
        <taxon>Cannabaceae</taxon>
        <taxon>Parasponia</taxon>
    </lineage>
</organism>
<gene>
    <name evidence="9" type="ORF">PanWU01x14_201690</name>
</gene>
<evidence type="ECO:0000313" key="9">
    <source>
        <dbReference type="EMBL" id="PON53449.1"/>
    </source>
</evidence>
<dbReference type="GO" id="GO:0032259">
    <property type="term" value="P:methylation"/>
    <property type="evidence" value="ECO:0007669"/>
    <property type="project" value="UniProtKB-KW"/>
</dbReference>
<evidence type="ECO:0000256" key="2">
    <source>
        <dbReference type="ARBA" id="ARBA00004496"/>
    </source>
</evidence>
<evidence type="ECO:0000256" key="5">
    <source>
        <dbReference type="ARBA" id="ARBA00022490"/>
    </source>
</evidence>
<dbReference type="Gene3D" id="3.40.50.150">
    <property type="entry name" value="Vaccinia Virus protein VP39"/>
    <property type="match status" value="1"/>
</dbReference>
<dbReference type="EMBL" id="JXTB01000206">
    <property type="protein sequence ID" value="PON53449.1"/>
    <property type="molecule type" value="Genomic_DNA"/>
</dbReference>
<dbReference type="PANTHER" id="PTHR13539">
    <property type="entry name" value="CALMODULIN-LYSINE N-METHYLTRANSFERASE"/>
    <property type="match status" value="1"/>
</dbReference>
<dbReference type="InterPro" id="IPR019410">
    <property type="entry name" value="Methyltransf_16"/>
</dbReference>
<evidence type="ECO:0000313" key="10">
    <source>
        <dbReference type="Proteomes" id="UP000237105"/>
    </source>
</evidence>
<evidence type="ECO:0000256" key="3">
    <source>
        <dbReference type="ARBA" id="ARBA00011914"/>
    </source>
</evidence>
<sequence length="180" mass="20061">MENPTQKPSSLRWRLLRQALLPRRHPQPSGEEAQTSLKRISRKAMQGFNLIPHHLVNGHGAEDNSTRNSSRDATFCYTLPIEGNSKLFLTQRVNNVADLSDLEFCNRHDIDNTGLVCQWPSEEVLAYFCLSHADMFRSKRVVELGSGYGLAGLVIAAVTDASEIIISDGNPQVVNCILLM</sequence>
<dbReference type="AlphaFoldDB" id="A0A2P5BXG7"/>
<dbReference type="InterPro" id="IPR025800">
    <property type="entry name" value="CaM-Lys-N-MeTrfase"/>
</dbReference>
<comment type="subcellular location">
    <subcellularLocation>
        <location evidence="2">Cytoplasm</location>
    </subcellularLocation>
    <subcellularLocation>
        <location evidence="1">Nucleus</location>
    </subcellularLocation>
</comment>
<protein>
    <recommendedName>
        <fullName evidence="4">Calmodulin-lysine N-methyltransferase</fullName>
        <ecNumber evidence="3">2.1.1.60</ecNumber>
    </recommendedName>
</protein>
<dbReference type="GO" id="GO:0005737">
    <property type="term" value="C:cytoplasm"/>
    <property type="evidence" value="ECO:0007669"/>
    <property type="project" value="UniProtKB-SubCell"/>
</dbReference>
<dbReference type="OrthoDB" id="413520at2759"/>
<dbReference type="GO" id="GO:0018025">
    <property type="term" value="F:calmodulin-lysine N-methyltransferase activity"/>
    <property type="evidence" value="ECO:0007669"/>
    <property type="project" value="UniProtKB-EC"/>
</dbReference>
<dbReference type="InterPro" id="IPR029063">
    <property type="entry name" value="SAM-dependent_MTases_sf"/>
</dbReference>
<evidence type="ECO:0000256" key="4">
    <source>
        <dbReference type="ARBA" id="ARBA00020594"/>
    </source>
</evidence>
<keyword evidence="5" id="KW-0963">Cytoplasm</keyword>
<dbReference type="STRING" id="3476.A0A2P5BXG7"/>
<evidence type="ECO:0000256" key="1">
    <source>
        <dbReference type="ARBA" id="ARBA00004123"/>
    </source>
</evidence>
<accession>A0A2P5BXG7</accession>
<keyword evidence="10" id="KW-1185">Reference proteome</keyword>
<evidence type="ECO:0000256" key="8">
    <source>
        <dbReference type="ARBA" id="ARBA00023242"/>
    </source>
</evidence>
<keyword evidence="6 9" id="KW-0489">Methyltransferase</keyword>
<keyword evidence="7 9" id="KW-0808">Transferase</keyword>
<comment type="caution">
    <text evidence="9">The sequence shown here is derived from an EMBL/GenBank/DDBJ whole genome shotgun (WGS) entry which is preliminary data.</text>
</comment>
<dbReference type="EC" id="2.1.1.60" evidence="3"/>
<dbReference type="Pfam" id="PF10294">
    <property type="entry name" value="Methyltransf_16"/>
    <property type="match status" value="1"/>
</dbReference>